<dbReference type="PANTHER" id="PTHR39598">
    <property type="entry name" value="AUSTINOL SYNTHESIS PROTEIN F-RELATED"/>
    <property type="match status" value="1"/>
</dbReference>
<evidence type="ECO:0000313" key="1">
    <source>
        <dbReference type="EMBL" id="USW52704.1"/>
    </source>
</evidence>
<dbReference type="EMBL" id="CP099421">
    <property type="protein sequence ID" value="USW52704.1"/>
    <property type="molecule type" value="Genomic_DNA"/>
</dbReference>
<dbReference type="Proteomes" id="UP001056384">
    <property type="component" value="Chromosome 4"/>
</dbReference>
<name>A0A9Q9AQN1_9PEZI</name>
<dbReference type="PANTHER" id="PTHR39598:SF1">
    <property type="entry name" value="AUSTINOID BIOSYNTHESIS CLUSTERS PROTEIN F-RELATED"/>
    <property type="match status" value="1"/>
</dbReference>
<accession>A0A9Q9AQN1</accession>
<dbReference type="InterPro" id="IPR050977">
    <property type="entry name" value="Fungal_Meroterpenoid_Isomerase"/>
</dbReference>
<dbReference type="InterPro" id="IPR032710">
    <property type="entry name" value="NTF2-like_dom_sf"/>
</dbReference>
<dbReference type="Gene3D" id="3.10.450.50">
    <property type="match status" value="1"/>
</dbReference>
<keyword evidence="2" id="KW-1185">Reference proteome</keyword>
<evidence type="ECO:0000313" key="2">
    <source>
        <dbReference type="Proteomes" id="UP001056384"/>
    </source>
</evidence>
<organism evidence="1 2">
    <name type="scientific">Septoria linicola</name>
    <dbReference type="NCBI Taxonomy" id="215465"/>
    <lineage>
        <taxon>Eukaryota</taxon>
        <taxon>Fungi</taxon>
        <taxon>Dikarya</taxon>
        <taxon>Ascomycota</taxon>
        <taxon>Pezizomycotina</taxon>
        <taxon>Dothideomycetes</taxon>
        <taxon>Dothideomycetidae</taxon>
        <taxon>Mycosphaerellales</taxon>
        <taxon>Mycosphaerellaceae</taxon>
        <taxon>Septoria</taxon>
    </lineage>
</organism>
<proteinExistence type="predicted"/>
<dbReference type="SUPFAM" id="SSF54427">
    <property type="entry name" value="NTF2-like"/>
    <property type="match status" value="1"/>
</dbReference>
<dbReference type="OrthoDB" id="3758478at2759"/>
<gene>
    <name evidence="1" type="ORF">Slin15195_G060230</name>
</gene>
<reference evidence="1" key="1">
    <citation type="submission" date="2022-06" db="EMBL/GenBank/DDBJ databases">
        <title>Complete genome sequences of two strains of the flax pathogen Septoria linicola.</title>
        <authorList>
            <person name="Lapalu N."/>
            <person name="Simon A."/>
            <person name="Demenou B."/>
            <person name="Paumier D."/>
            <person name="Guillot M.-P."/>
            <person name="Gout L."/>
            <person name="Valade R."/>
        </authorList>
    </citation>
    <scope>NUCLEOTIDE SEQUENCE</scope>
    <source>
        <strain evidence="1">SE15195</strain>
    </source>
</reference>
<sequence length="144" mass="16309">MSQSTLTNMKRVVQATLDGLNAWDLETIVAVRSQDFHFQVLPTSLGQTPKNMKEYRELWDTLLTPTFQQFKITPLNEIYDVGQKKATVYTTIEIVTAVGPFNYEMIQIYTLSGDGEKLTRLEEFFDSKVYLEVAATFGGGPQAK</sequence>
<protein>
    <submittedName>
        <fullName evidence="1">NTF2-like domain superfamily protein</fullName>
    </submittedName>
</protein>
<dbReference type="AlphaFoldDB" id="A0A9Q9AQN1"/>